<dbReference type="EMBL" id="JACQRX010000259">
    <property type="protein sequence ID" value="MBI4251975.1"/>
    <property type="molecule type" value="Genomic_DNA"/>
</dbReference>
<evidence type="ECO:0000259" key="3">
    <source>
        <dbReference type="PROSITE" id="PS50991"/>
    </source>
</evidence>
<evidence type="ECO:0000313" key="5">
    <source>
        <dbReference type="Proteomes" id="UP000752292"/>
    </source>
</evidence>
<gene>
    <name evidence="4" type="ORF">HY618_05895</name>
</gene>
<proteinExistence type="inferred from homology"/>
<feature type="non-terminal residue" evidence="4">
    <location>
        <position position="277"/>
    </location>
</feature>
<dbReference type="InterPro" id="IPR002034">
    <property type="entry name" value="AIPM/Hcit_synth_CS"/>
</dbReference>
<accession>A0A932ZWS4</accession>
<dbReference type="SUPFAM" id="SSF51569">
    <property type="entry name" value="Aldolase"/>
    <property type="match status" value="1"/>
</dbReference>
<comment type="similarity">
    <text evidence="1">Belongs to the alpha-IPM synthase/homocitrate synthase family.</text>
</comment>
<dbReference type="PROSITE" id="PS50991">
    <property type="entry name" value="PYR_CT"/>
    <property type="match status" value="1"/>
</dbReference>
<reference evidence="4" key="1">
    <citation type="submission" date="2020-07" db="EMBL/GenBank/DDBJ databases">
        <title>Huge and variable diversity of episymbiotic CPR bacteria and DPANN archaea in groundwater ecosystems.</title>
        <authorList>
            <person name="He C.Y."/>
            <person name="Keren R."/>
            <person name="Whittaker M."/>
            <person name="Farag I.F."/>
            <person name="Doudna J."/>
            <person name="Cate J.H.D."/>
            <person name="Banfield J.F."/>
        </authorList>
    </citation>
    <scope>NUCLEOTIDE SEQUENCE</scope>
    <source>
        <strain evidence="4">NC_groundwater_1370_Ag_S-0.2um_69_93</strain>
    </source>
</reference>
<keyword evidence="2" id="KW-0808">Transferase</keyword>
<dbReference type="Gene3D" id="3.20.20.70">
    <property type="entry name" value="Aldolase class I"/>
    <property type="match status" value="1"/>
</dbReference>
<dbReference type="Pfam" id="PF00682">
    <property type="entry name" value="HMGL-like"/>
    <property type="match status" value="1"/>
</dbReference>
<dbReference type="PANTHER" id="PTHR42880:SF1">
    <property type="entry name" value="ISOPROPYLMALATE_HOMOCITRATE_CITRAMALATE SYNTHASE FAMILY PROTEIN"/>
    <property type="match status" value="1"/>
</dbReference>
<dbReference type="AlphaFoldDB" id="A0A932ZWS4"/>
<dbReference type="InterPro" id="IPR013785">
    <property type="entry name" value="Aldolase_TIM"/>
</dbReference>
<comment type="caution">
    <text evidence="4">The sequence shown here is derived from an EMBL/GenBank/DDBJ whole genome shotgun (WGS) entry which is preliminary data.</text>
</comment>
<dbReference type="GO" id="GO:0046912">
    <property type="term" value="F:acyltransferase activity, acyl groups converted into alkyl on transfer"/>
    <property type="evidence" value="ECO:0007669"/>
    <property type="project" value="InterPro"/>
</dbReference>
<sequence length="277" mass="29978">MSGIPAWVDAQAMKLDAVIDHSGRWVSSPANSIAVPPPAGAGSRNIVIRDDTLRSGGNTPGVYASIEKKLRIAEALERAGVQEAEVGYGSLPDDQAFVREYKKRGGKIICGMHARCWLPSWREDVDGIAGCGGELVNFVGMQGYTMTQALHPHLTGEAFLQRMEECIAYAKGRDLKVGFGTDHPRPEIVSETIRRAVAAGLDRWVVYDPRGWFLPQTMAMMVTLVRAASQDEIEITVHAHDDFGLATAITFEGIRAGAMGCDVCINRTGHRCGNAAL</sequence>
<dbReference type="PROSITE" id="PS00816">
    <property type="entry name" value="AIPM_HOMOCIT_SYNTH_2"/>
    <property type="match status" value="1"/>
</dbReference>
<feature type="domain" description="Pyruvate carboxyltransferase" evidence="3">
    <location>
        <begin position="46"/>
        <end position="277"/>
    </location>
</feature>
<dbReference type="InterPro" id="IPR000891">
    <property type="entry name" value="PYR_CT"/>
</dbReference>
<dbReference type="PANTHER" id="PTHR42880">
    <property type="entry name" value="HOMOCITRATE SYNTHASE"/>
    <property type="match status" value="1"/>
</dbReference>
<dbReference type="GO" id="GO:0019752">
    <property type="term" value="P:carboxylic acid metabolic process"/>
    <property type="evidence" value="ECO:0007669"/>
    <property type="project" value="InterPro"/>
</dbReference>
<evidence type="ECO:0000313" key="4">
    <source>
        <dbReference type="EMBL" id="MBI4251975.1"/>
    </source>
</evidence>
<evidence type="ECO:0000256" key="2">
    <source>
        <dbReference type="ARBA" id="ARBA00022679"/>
    </source>
</evidence>
<name>A0A932ZWS4_UNCTE</name>
<organism evidence="4 5">
    <name type="scientific">Tectimicrobiota bacterium</name>
    <dbReference type="NCBI Taxonomy" id="2528274"/>
    <lineage>
        <taxon>Bacteria</taxon>
        <taxon>Pseudomonadati</taxon>
        <taxon>Nitrospinota/Tectimicrobiota group</taxon>
        <taxon>Candidatus Tectimicrobiota</taxon>
    </lineage>
</organism>
<protein>
    <recommendedName>
        <fullName evidence="3">Pyruvate carboxyltransferase domain-containing protein</fullName>
    </recommendedName>
</protein>
<evidence type="ECO:0000256" key="1">
    <source>
        <dbReference type="ARBA" id="ARBA00006154"/>
    </source>
</evidence>
<dbReference type="Proteomes" id="UP000752292">
    <property type="component" value="Unassembled WGS sequence"/>
</dbReference>